<evidence type="ECO:0000256" key="1">
    <source>
        <dbReference type="SAM" id="Phobius"/>
    </source>
</evidence>
<feature type="transmembrane region" description="Helical" evidence="1">
    <location>
        <begin position="96"/>
        <end position="117"/>
    </location>
</feature>
<organism evidence="2 3">
    <name type="scientific">Pseudolysinimonas kribbensis</name>
    <dbReference type="NCBI Taxonomy" id="433641"/>
    <lineage>
        <taxon>Bacteria</taxon>
        <taxon>Bacillati</taxon>
        <taxon>Actinomycetota</taxon>
        <taxon>Actinomycetes</taxon>
        <taxon>Micrococcales</taxon>
        <taxon>Microbacteriaceae</taxon>
        <taxon>Pseudolysinimonas</taxon>
    </lineage>
</organism>
<reference evidence="3" key="1">
    <citation type="journal article" date="2019" name="Int. J. Syst. Evol. Microbiol.">
        <title>The Global Catalogue of Microorganisms (GCM) 10K type strain sequencing project: providing services to taxonomists for standard genome sequencing and annotation.</title>
        <authorList>
            <consortium name="The Broad Institute Genomics Platform"/>
            <consortium name="The Broad Institute Genome Sequencing Center for Infectious Disease"/>
            <person name="Wu L."/>
            <person name="Ma J."/>
        </authorList>
    </citation>
    <scope>NUCLEOTIDE SEQUENCE [LARGE SCALE GENOMIC DNA]</scope>
    <source>
        <strain evidence="3">NBRC 108894</strain>
    </source>
</reference>
<keyword evidence="1" id="KW-0472">Membrane</keyword>
<dbReference type="RefSeq" id="WP_284255146.1">
    <property type="nucleotide sequence ID" value="NZ_BAAAQO010000004.1"/>
</dbReference>
<keyword evidence="1" id="KW-0812">Transmembrane</keyword>
<accession>A0ABQ6KB07</accession>
<comment type="caution">
    <text evidence="2">The sequence shown here is derived from an EMBL/GenBank/DDBJ whole genome shotgun (WGS) entry which is preliminary data.</text>
</comment>
<sequence length="122" mass="12850">MILVFTIVQAAVAAAAAVVCVVLGLANRKPSDLTLGALVLVELLLLAQLVIALVAPAVGNPSRGSVVEFYVYLITALVIPPLGVVWALIERTRWSNVVLGIAGFAVGVMVVRMYQIWALQVA</sequence>
<protein>
    <recommendedName>
        <fullName evidence="4">Integral membrane protein</fullName>
    </recommendedName>
</protein>
<feature type="transmembrane region" description="Helical" evidence="1">
    <location>
        <begin position="6"/>
        <end position="26"/>
    </location>
</feature>
<evidence type="ECO:0000313" key="3">
    <source>
        <dbReference type="Proteomes" id="UP001157034"/>
    </source>
</evidence>
<feature type="transmembrane region" description="Helical" evidence="1">
    <location>
        <begin position="69"/>
        <end position="89"/>
    </location>
</feature>
<gene>
    <name evidence="2" type="ORF">GCM10025881_34420</name>
</gene>
<keyword evidence="1" id="KW-1133">Transmembrane helix</keyword>
<evidence type="ECO:0000313" key="2">
    <source>
        <dbReference type="EMBL" id="GMA96618.1"/>
    </source>
</evidence>
<dbReference type="EMBL" id="BSVB01000001">
    <property type="protein sequence ID" value="GMA96618.1"/>
    <property type="molecule type" value="Genomic_DNA"/>
</dbReference>
<feature type="transmembrane region" description="Helical" evidence="1">
    <location>
        <begin position="33"/>
        <end position="57"/>
    </location>
</feature>
<dbReference type="Proteomes" id="UP001157034">
    <property type="component" value="Unassembled WGS sequence"/>
</dbReference>
<name>A0ABQ6KB07_9MICO</name>
<evidence type="ECO:0008006" key="4">
    <source>
        <dbReference type="Google" id="ProtNLM"/>
    </source>
</evidence>
<keyword evidence="3" id="KW-1185">Reference proteome</keyword>
<proteinExistence type="predicted"/>